<evidence type="ECO:0000313" key="2">
    <source>
        <dbReference type="Proteomes" id="UP000738359"/>
    </source>
</evidence>
<dbReference type="PANTHER" id="PTHR37332">
    <property type="entry name" value="EXPRESSED PROTEIN"/>
    <property type="match status" value="1"/>
</dbReference>
<accession>A0A9P6M4W1</accession>
<keyword evidence="2" id="KW-1185">Reference proteome</keyword>
<dbReference type="Proteomes" id="UP000738359">
    <property type="component" value="Unassembled WGS sequence"/>
</dbReference>
<name>A0A9P6M4W1_MORAP</name>
<protein>
    <submittedName>
        <fullName evidence="1">Uncharacterized protein</fullName>
    </submittedName>
</protein>
<dbReference type="PANTHER" id="PTHR37332:SF1">
    <property type="entry name" value="ELMO DOMAIN-CONTAINING PROTEIN"/>
    <property type="match status" value="1"/>
</dbReference>
<dbReference type="OrthoDB" id="14339at2759"/>
<gene>
    <name evidence="1" type="ORF">BGZ70_003937</name>
</gene>
<sequence length="261" mass="29489">MANTLTSMIISPQSMGLNMQSSSSQSVAPSTNTTSTLLHGVPNFQVQHDYVPVMSSKRIATWRYLQRMYQGGMVLYNTAMLSEGELRRGYPTDEKIQRRTLNYFLLGTSLAPVLEIPNVTDMLKALVVVVQEYEFFASESKSKMMFLRATSRKALSLDGKATEEAGEYTLLEVRQLPFPLDYVITFSSLCDTIAQVYEKITSEDRFWTLTCTEMFQKIDLRFKKIMIAACKELETMARDTLADELNAIDPLAAFTKDDGDL</sequence>
<dbReference type="EMBL" id="JAAAHY010000214">
    <property type="protein sequence ID" value="KAF9965860.1"/>
    <property type="molecule type" value="Genomic_DNA"/>
</dbReference>
<evidence type="ECO:0000313" key="1">
    <source>
        <dbReference type="EMBL" id="KAF9965860.1"/>
    </source>
</evidence>
<proteinExistence type="predicted"/>
<comment type="caution">
    <text evidence="1">The sequence shown here is derived from an EMBL/GenBank/DDBJ whole genome shotgun (WGS) entry which is preliminary data.</text>
</comment>
<reference evidence="1" key="1">
    <citation type="journal article" date="2020" name="Fungal Divers.">
        <title>Resolving the Mortierellaceae phylogeny through synthesis of multi-gene phylogenetics and phylogenomics.</title>
        <authorList>
            <person name="Vandepol N."/>
            <person name="Liber J."/>
            <person name="Desiro A."/>
            <person name="Na H."/>
            <person name="Kennedy M."/>
            <person name="Barry K."/>
            <person name="Grigoriev I.V."/>
            <person name="Miller A.N."/>
            <person name="O'Donnell K."/>
            <person name="Stajich J.E."/>
            <person name="Bonito G."/>
        </authorList>
    </citation>
    <scope>NUCLEOTIDE SEQUENCE</scope>
    <source>
        <strain evidence="1">CK1249</strain>
    </source>
</reference>
<dbReference type="AlphaFoldDB" id="A0A9P6M4W1"/>
<organism evidence="1 2">
    <name type="scientific">Mortierella alpina</name>
    <name type="common">Oleaginous fungus</name>
    <name type="synonym">Mortierella renispora</name>
    <dbReference type="NCBI Taxonomy" id="64518"/>
    <lineage>
        <taxon>Eukaryota</taxon>
        <taxon>Fungi</taxon>
        <taxon>Fungi incertae sedis</taxon>
        <taxon>Mucoromycota</taxon>
        <taxon>Mortierellomycotina</taxon>
        <taxon>Mortierellomycetes</taxon>
        <taxon>Mortierellales</taxon>
        <taxon>Mortierellaceae</taxon>
        <taxon>Mortierella</taxon>
    </lineage>
</organism>